<dbReference type="SUPFAM" id="SSF55781">
    <property type="entry name" value="GAF domain-like"/>
    <property type="match status" value="1"/>
</dbReference>
<proteinExistence type="predicted"/>
<keyword evidence="5" id="KW-1185">Reference proteome</keyword>
<dbReference type="NCBIfam" id="TIGR00254">
    <property type="entry name" value="GGDEF"/>
    <property type="match status" value="1"/>
</dbReference>
<dbReference type="Gene3D" id="3.30.70.270">
    <property type="match status" value="1"/>
</dbReference>
<evidence type="ECO:0000256" key="2">
    <source>
        <dbReference type="ARBA" id="ARBA00034247"/>
    </source>
</evidence>
<dbReference type="Gene3D" id="3.30.450.40">
    <property type="match status" value="1"/>
</dbReference>
<reference evidence="4" key="1">
    <citation type="journal article" date="2014" name="Int. J. Syst. Evol. Microbiol.">
        <title>Complete genome sequence of Corynebacterium casei LMG S-19264T (=DSM 44701T), isolated from a smear-ripened cheese.</title>
        <authorList>
            <consortium name="US DOE Joint Genome Institute (JGI-PGF)"/>
            <person name="Walter F."/>
            <person name="Albersmeier A."/>
            <person name="Kalinowski J."/>
            <person name="Ruckert C."/>
        </authorList>
    </citation>
    <scope>NUCLEOTIDE SEQUENCE</scope>
    <source>
        <strain evidence="4">CGMCC 1.12426</strain>
    </source>
</reference>
<dbReference type="OrthoDB" id="9812260at2"/>
<dbReference type="SUPFAM" id="SSF55073">
    <property type="entry name" value="Nucleotide cyclase"/>
    <property type="match status" value="1"/>
</dbReference>
<dbReference type="InterPro" id="IPR043128">
    <property type="entry name" value="Rev_trsase/Diguanyl_cyclase"/>
</dbReference>
<dbReference type="GO" id="GO:0052621">
    <property type="term" value="F:diguanylate cyclase activity"/>
    <property type="evidence" value="ECO:0007669"/>
    <property type="project" value="UniProtKB-EC"/>
</dbReference>
<dbReference type="InterPro" id="IPR029016">
    <property type="entry name" value="GAF-like_dom_sf"/>
</dbReference>
<evidence type="ECO:0000313" key="5">
    <source>
        <dbReference type="Proteomes" id="UP000605148"/>
    </source>
</evidence>
<dbReference type="AlphaFoldDB" id="A0A916TKQ0"/>
<dbReference type="InterPro" id="IPR029787">
    <property type="entry name" value="Nucleotide_cyclase"/>
</dbReference>
<dbReference type="PANTHER" id="PTHR45138:SF9">
    <property type="entry name" value="DIGUANYLATE CYCLASE DGCM-RELATED"/>
    <property type="match status" value="1"/>
</dbReference>
<dbReference type="InterPro" id="IPR003018">
    <property type="entry name" value="GAF"/>
</dbReference>
<dbReference type="Pfam" id="PF00990">
    <property type="entry name" value="GGDEF"/>
    <property type="match status" value="1"/>
</dbReference>
<dbReference type="SMART" id="SM00065">
    <property type="entry name" value="GAF"/>
    <property type="match status" value="1"/>
</dbReference>
<protein>
    <recommendedName>
        <fullName evidence="1">diguanylate cyclase</fullName>
        <ecNumber evidence="1">2.7.7.65</ecNumber>
    </recommendedName>
</protein>
<dbReference type="SMART" id="SM00267">
    <property type="entry name" value="GGDEF"/>
    <property type="match status" value="1"/>
</dbReference>
<feature type="domain" description="GGDEF" evidence="3">
    <location>
        <begin position="277"/>
        <end position="409"/>
    </location>
</feature>
<dbReference type="EC" id="2.7.7.65" evidence="1"/>
<accession>A0A916TKQ0</accession>
<dbReference type="Proteomes" id="UP000605148">
    <property type="component" value="Unassembled WGS sequence"/>
</dbReference>
<dbReference type="RefSeq" id="WP_150496279.1">
    <property type="nucleotide sequence ID" value="NZ_BMFA01000006.1"/>
</dbReference>
<dbReference type="InterPro" id="IPR000160">
    <property type="entry name" value="GGDEF_dom"/>
</dbReference>
<gene>
    <name evidence="4" type="ORF">GCM10011316_22380</name>
</gene>
<dbReference type="PANTHER" id="PTHR45138">
    <property type="entry name" value="REGULATORY COMPONENTS OF SENSORY TRANSDUCTION SYSTEM"/>
    <property type="match status" value="1"/>
</dbReference>
<dbReference type="InterPro" id="IPR050469">
    <property type="entry name" value="Diguanylate_Cyclase"/>
</dbReference>
<dbReference type="Pfam" id="PF13185">
    <property type="entry name" value="GAF_2"/>
    <property type="match status" value="1"/>
</dbReference>
<evidence type="ECO:0000313" key="4">
    <source>
        <dbReference type="EMBL" id="GGB49790.1"/>
    </source>
</evidence>
<evidence type="ECO:0000256" key="1">
    <source>
        <dbReference type="ARBA" id="ARBA00012528"/>
    </source>
</evidence>
<dbReference type="PROSITE" id="PS50887">
    <property type="entry name" value="GGDEF"/>
    <property type="match status" value="1"/>
</dbReference>
<organism evidence="4 5">
    <name type="scientific">Roseibium aquae</name>
    <dbReference type="NCBI Taxonomy" id="1323746"/>
    <lineage>
        <taxon>Bacteria</taxon>
        <taxon>Pseudomonadati</taxon>
        <taxon>Pseudomonadota</taxon>
        <taxon>Alphaproteobacteria</taxon>
        <taxon>Hyphomicrobiales</taxon>
        <taxon>Stappiaceae</taxon>
        <taxon>Roseibium</taxon>
    </lineage>
</organism>
<name>A0A916TKQ0_9HYPH</name>
<reference evidence="4" key="2">
    <citation type="submission" date="2020-09" db="EMBL/GenBank/DDBJ databases">
        <authorList>
            <person name="Sun Q."/>
            <person name="Zhou Y."/>
        </authorList>
    </citation>
    <scope>NUCLEOTIDE SEQUENCE</scope>
    <source>
        <strain evidence="4">CGMCC 1.12426</strain>
    </source>
</reference>
<dbReference type="FunFam" id="3.30.70.270:FF:000001">
    <property type="entry name" value="Diguanylate cyclase domain protein"/>
    <property type="match status" value="1"/>
</dbReference>
<sequence length="410" mass="45541">MPVSITANDLQRLEAYEAAVRQMRTGQFGAVPVPGNIADPIDAFGSELAQLGNWLEARFDEFRKFQELSLEIGSELFAENVLERIYQTFHKLIPYDRIGCALLEDNGGKLRAFWAKADYRDLRISKNYSARMAGSSLEKILQTGQPRILNDLEAHLAQNPHSKATRIVVAEGINSSLTCPLIANGKPLGFLFFSSREKNTYRDLHHETFLQIAGQVSVIIEKSLLYQQLYDLNGQLVEAHKKLKDQAMHDGLTGILNRSAIMELLEAELSKARRKDHGVAVIMADIDHFKSVNDTHGHLGGDAVLREVAGRIKHTLRGYDHLGRYGGEEFLVFLSDANETVVLEVAERVRIAVGSVTVHHEGQIIRTSLSQGVALFNGSEVAEHLIARADSALYTAKKEGRNCVRFAGLT</sequence>
<evidence type="ECO:0000259" key="3">
    <source>
        <dbReference type="PROSITE" id="PS50887"/>
    </source>
</evidence>
<dbReference type="CDD" id="cd01949">
    <property type="entry name" value="GGDEF"/>
    <property type="match status" value="1"/>
</dbReference>
<comment type="caution">
    <text evidence="4">The sequence shown here is derived from an EMBL/GenBank/DDBJ whole genome shotgun (WGS) entry which is preliminary data.</text>
</comment>
<dbReference type="EMBL" id="BMFA01000006">
    <property type="protein sequence ID" value="GGB49790.1"/>
    <property type="molecule type" value="Genomic_DNA"/>
</dbReference>
<comment type="catalytic activity">
    <reaction evidence="2">
        <text>2 GTP = 3',3'-c-di-GMP + 2 diphosphate</text>
        <dbReference type="Rhea" id="RHEA:24898"/>
        <dbReference type="ChEBI" id="CHEBI:33019"/>
        <dbReference type="ChEBI" id="CHEBI:37565"/>
        <dbReference type="ChEBI" id="CHEBI:58805"/>
        <dbReference type="EC" id="2.7.7.65"/>
    </reaction>
</comment>